<feature type="signal peptide" evidence="3">
    <location>
        <begin position="1"/>
        <end position="27"/>
    </location>
</feature>
<evidence type="ECO:0000313" key="5">
    <source>
        <dbReference type="EMBL" id="PXW85322.1"/>
    </source>
</evidence>
<evidence type="ECO:0000256" key="3">
    <source>
        <dbReference type="SAM" id="SignalP"/>
    </source>
</evidence>
<feature type="chain" id="PRO_5015837074" evidence="3">
    <location>
        <begin position="28"/>
        <end position="509"/>
    </location>
</feature>
<dbReference type="InterPro" id="IPR011098">
    <property type="entry name" value="G5_dom"/>
</dbReference>
<dbReference type="RefSeq" id="WP_110396238.1">
    <property type="nucleotide sequence ID" value="NZ_JBHUHB010000001.1"/>
</dbReference>
<dbReference type="InterPro" id="IPR052913">
    <property type="entry name" value="Glycopeptide_resist_protein"/>
</dbReference>
<name>A0A2V3VTT7_9BACI</name>
<dbReference type="OrthoDB" id="2691125at2"/>
<protein>
    <submittedName>
        <fullName evidence="5">VanW like protein</fullName>
    </submittedName>
</protein>
<dbReference type="AlphaFoldDB" id="A0A2V3VTT7"/>
<organism evidence="5 6">
    <name type="scientific">Pseudogracilibacillus auburnensis</name>
    <dbReference type="NCBI Taxonomy" id="1494959"/>
    <lineage>
        <taxon>Bacteria</taxon>
        <taxon>Bacillati</taxon>
        <taxon>Bacillota</taxon>
        <taxon>Bacilli</taxon>
        <taxon>Bacillales</taxon>
        <taxon>Bacillaceae</taxon>
        <taxon>Pseudogracilibacillus</taxon>
    </lineage>
</organism>
<keyword evidence="6" id="KW-1185">Reference proteome</keyword>
<dbReference type="PROSITE" id="PS51109">
    <property type="entry name" value="G5"/>
    <property type="match status" value="1"/>
</dbReference>
<proteinExistence type="predicted"/>
<dbReference type="Pfam" id="PF07501">
    <property type="entry name" value="G5"/>
    <property type="match status" value="1"/>
</dbReference>
<keyword evidence="2" id="KW-0175">Coiled coil</keyword>
<dbReference type="Pfam" id="PF04294">
    <property type="entry name" value="VanW"/>
    <property type="match status" value="1"/>
</dbReference>
<evidence type="ECO:0000259" key="4">
    <source>
        <dbReference type="PROSITE" id="PS51109"/>
    </source>
</evidence>
<reference evidence="5 6" key="1">
    <citation type="submission" date="2018-05" db="EMBL/GenBank/DDBJ databases">
        <title>Genomic Encyclopedia of Type Strains, Phase IV (KMG-IV): sequencing the most valuable type-strain genomes for metagenomic binning, comparative biology and taxonomic classification.</title>
        <authorList>
            <person name="Goeker M."/>
        </authorList>
    </citation>
    <scope>NUCLEOTIDE SEQUENCE [LARGE SCALE GENOMIC DNA]</scope>
    <source>
        <strain evidence="5 6">DSM 28556</strain>
    </source>
</reference>
<dbReference type="SMART" id="SM01208">
    <property type="entry name" value="G5"/>
    <property type="match status" value="1"/>
</dbReference>
<dbReference type="PANTHER" id="PTHR35788:SF1">
    <property type="entry name" value="EXPORTED PROTEIN"/>
    <property type="match status" value="1"/>
</dbReference>
<gene>
    <name evidence="5" type="ORF">DFR56_11190</name>
</gene>
<evidence type="ECO:0000256" key="2">
    <source>
        <dbReference type="SAM" id="Coils"/>
    </source>
</evidence>
<sequence>MVKTKRFLINLCMFIIFMFVIPNNVAAASEMPHGSKIATISVEHKTEEEIKELLEQEINRWQEGEDIILTSDFQQITIPRTAVIFDVDVSINMLKDRTKRTFTSLFMKQKNVHVPLSVKIDDKSESIQSVKELDYIQSEEMFQQIKEIASELEEGEAKITYIEGKEIPLETIAEVEMNIPTISNAVLTYAIDEINEYMIASEDHFSFVQAVVLPEHLTNSSAELSFLATALYTLFLQTNFDIVERHAGLTVPSYTEPGLDVAIDTKGNKDLLVMNPNKVSFKIEAEKRGDKLHVAIRSSPSDITYTYDLENVREIKQRTLYRYSKKLKAGEQETIQPGRKGLKADVYRSTYEQNVFIHSEFISQDVYLPEPKVVLVSTTEDVPDDALVENLEDEIEEEINNLEKEIDDLEEGLKDERSVLDIFSIDSSTPTFSEQLQKIRQTQATLEERLSKMEKELETYIGMTDEEVTKRQKEAEERFEKMNEQLEHLLEHLYSEGTSEQEEGGRVNE</sequence>
<dbReference type="PANTHER" id="PTHR35788">
    <property type="entry name" value="EXPORTED PROTEIN-RELATED"/>
    <property type="match status" value="1"/>
</dbReference>
<dbReference type="Proteomes" id="UP000247978">
    <property type="component" value="Unassembled WGS sequence"/>
</dbReference>
<accession>A0A2V3VTT7</accession>
<feature type="coiled-coil region" evidence="2">
    <location>
        <begin position="385"/>
        <end position="496"/>
    </location>
</feature>
<dbReference type="EMBL" id="QJJQ01000011">
    <property type="protein sequence ID" value="PXW85322.1"/>
    <property type="molecule type" value="Genomic_DNA"/>
</dbReference>
<dbReference type="Gene3D" id="2.20.230.10">
    <property type="entry name" value="Resuscitation-promoting factor rpfb"/>
    <property type="match status" value="1"/>
</dbReference>
<keyword evidence="1 3" id="KW-0732">Signal</keyword>
<feature type="domain" description="G5" evidence="4">
    <location>
        <begin position="300"/>
        <end position="380"/>
    </location>
</feature>
<evidence type="ECO:0000313" key="6">
    <source>
        <dbReference type="Proteomes" id="UP000247978"/>
    </source>
</evidence>
<comment type="caution">
    <text evidence="5">The sequence shown here is derived from an EMBL/GenBank/DDBJ whole genome shotgun (WGS) entry which is preliminary data.</text>
</comment>
<evidence type="ECO:0000256" key="1">
    <source>
        <dbReference type="ARBA" id="ARBA00022729"/>
    </source>
</evidence>
<dbReference type="InterPro" id="IPR007391">
    <property type="entry name" value="Vancomycin_resist_VanW"/>
</dbReference>